<feature type="transmembrane region" description="Helical" evidence="1">
    <location>
        <begin position="59"/>
        <end position="84"/>
    </location>
</feature>
<keyword evidence="4" id="KW-1185">Reference proteome</keyword>
<accession>A0A816DLW3</accession>
<feature type="transmembrane region" description="Helical" evidence="1">
    <location>
        <begin position="96"/>
        <end position="119"/>
    </location>
</feature>
<dbReference type="EMBL" id="CAJNOR010008894">
    <property type="protein sequence ID" value="CAF1638873.1"/>
    <property type="molecule type" value="Genomic_DNA"/>
</dbReference>
<dbReference type="Proteomes" id="UP000663828">
    <property type="component" value="Unassembled WGS sequence"/>
</dbReference>
<dbReference type="Proteomes" id="UP000663852">
    <property type="component" value="Unassembled WGS sequence"/>
</dbReference>
<evidence type="ECO:0000256" key="1">
    <source>
        <dbReference type="SAM" id="Phobius"/>
    </source>
</evidence>
<organism evidence="3 4">
    <name type="scientific">Adineta ricciae</name>
    <name type="common">Rotifer</name>
    <dbReference type="NCBI Taxonomy" id="249248"/>
    <lineage>
        <taxon>Eukaryota</taxon>
        <taxon>Metazoa</taxon>
        <taxon>Spiralia</taxon>
        <taxon>Gnathifera</taxon>
        <taxon>Rotifera</taxon>
        <taxon>Eurotatoria</taxon>
        <taxon>Bdelloidea</taxon>
        <taxon>Adinetida</taxon>
        <taxon>Adinetidae</taxon>
        <taxon>Adineta</taxon>
    </lineage>
</organism>
<evidence type="ECO:0000313" key="2">
    <source>
        <dbReference type="EMBL" id="CAF1412755.1"/>
    </source>
</evidence>
<gene>
    <name evidence="2" type="ORF">EDS130_LOCUS36853</name>
    <name evidence="3" type="ORF">XAT740_LOCUS52954</name>
</gene>
<comment type="caution">
    <text evidence="3">The sequence shown here is derived from an EMBL/GenBank/DDBJ whole genome shotgun (WGS) entry which is preliminary data.</text>
</comment>
<dbReference type="EMBL" id="CAJNOJ010000351">
    <property type="protein sequence ID" value="CAF1412755.1"/>
    <property type="molecule type" value="Genomic_DNA"/>
</dbReference>
<name>A0A816DLW3_ADIRI</name>
<keyword evidence="1" id="KW-0812">Transmembrane</keyword>
<evidence type="ECO:0000313" key="4">
    <source>
        <dbReference type="Proteomes" id="UP000663828"/>
    </source>
</evidence>
<protein>
    <submittedName>
        <fullName evidence="3">Uncharacterized protein</fullName>
    </submittedName>
</protein>
<keyword evidence="1" id="KW-1133">Transmembrane helix</keyword>
<sequence>MIIIPNAKPNTLTVSMVPDISCCKREFDPTFPIQLNGIIRQDEYQQSIETINQAFGSRLILLIVYILFVLCLLLSIILIIVGAITASNSSSKKINAIAAVGIALFIVSFILLVVSLCVVREVQKSRLRKAVANESGKYCARKPTPVFLRLKISRVAIGGGRRRGSKLVYHLIIDIGHNGQQNATNVPYGSNQVYPYPPPSAPQYNAQPAAAFCSQCGIARQNPLMKFCPSCGQAFNN</sequence>
<proteinExistence type="predicted"/>
<dbReference type="AlphaFoldDB" id="A0A816DLW3"/>
<reference evidence="3" key="1">
    <citation type="submission" date="2021-02" db="EMBL/GenBank/DDBJ databases">
        <authorList>
            <person name="Nowell W R."/>
        </authorList>
    </citation>
    <scope>NUCLEOTIDE SEQUENCE</scope>
</reference>
<evidence type="ECO:0000313" key="3">
    <source>
        <dbReference type="EMBL" id="CAF1638873.1"/>
    </source>
</evidence>
<keyword evidence="1" id="KW-0472">Membrane</keyword>